<reference evidence="2" key="2">
    <citation type="journal article" date="2023" name="Microbiome">
        <title>Synthase-selected sorting approach identifies a beta-lactone synthase in a nudibranch symbiotic bacterium.</title>
        <authorList>
            <person name="Dzunkova M."/>
            <person name="La Clair J.J."/>
            <person name="Tyml T."/>
            <person name="Doud D."/>
            <person name="Schulz F."/>
            <person name="Piquer-Esteban S."/>
            <person name="Porcel Sanchis D."/>
            <person name="Osborn A."/>
            <person name="Robinson D."/>
            <person name="Louie K.B."/>
            <person name="Bowen B.P."/>
            <person name="Bowers R.M."/>
            <person name="Lee J."/>
            <person name="Arnau V."/>
            <person name="Diaz-Villanueva W."/>
            <person name="Stepanauskas R."/>
            <person name="Gosliner T."/>
            <person name="Date S.V."/>
            <person name="Northen T.R."/>
            <person name="Cheng J.F."/>
            <person name="Burkart M.D."/>
            <person name="Woyke T."/>
        </authorList>
    </citation>
    <scope>NUCLEOTIDE SEQUENCE</scope>
    <source>
        <strain evidence="2">Df01</strain>
    </source>
</reference>
<proteinExistence type="predicted"/>
<evidence type="ECO:0008006" key="4">
    <source>
        <dbReference type="Google" id="ProtNLM"/>
    </source>
</evidence>
<organism evidence="2 3">
    <name type="scientific">Candidatus Doriopsillibacter californiensis</name>
    <dbReference type="NCBI Taxonomy" id="2970740"/>
    <lineage>
        <taxon>Bacteria</taxon>
        <taxon>Pseudomonadati</taxon>
        <taxon>Pseudomonadota</taxon>
        <taxon>Gammaproteobacteria</taxon>
        <taxon>Candidatus Tethybacterales</taxon>
        <taxon>Candidatus Persebacteraceae</taxon>
        <taxon>Candidatus Doriopsillibacter</taxon>
    </lineage>
</organism>
<accession>A0ABT7QN35</accession>
<evidence type="ECO:0000313" key="2">
    <source>
        <dbReference type="EMBL" id="MDM5148122.1"/>
    </source>
</evidence>
<evidence type="ECO:0000313" key="3">
    <source>
        <dbReference type="Proteomes" id="UP001168167"/>
    </source>
</evidence>
<feature type="transmembrane region" description="Helical" evidence="1">
    <location>
        <begin position="158"/>
        <end position="174"/>
    </location>
</feature>
<keyword evidence="1" id="KW-0812">Transmembrane</keyword>
<feature type="transmembrane region" description="Helical" evidence="1">
    <location>
        <begin position="306"/>
        <end position="323"/>
    </location>
</feature>
<feature type="transmembrane region" description="Helical" evidence="1">
    <location>
        <begin position="84"/>
        <end position="102"/>
    </location>
</feature>
<name>A0ABT7QN35_9GAMM</name>
<feature type="transmembrane region" description="Helical" evidence="1">
    <location>
        <begin position="359"/>
        <end position="382"/>
    </location>
</feature>
<evidence type="ECO:0000256" key="1">
    <source>
        <dbReference type="SAM" id="Phobius"/>
    </source>
</evidence>
<feature type="transmembrane region" description="Helical" evidence="1">
    <location>
        <begin position="329"/>
        <end position="347"/>
    </location>
</feature>
<feature type="transmembrane region" description="Helical" evidence="1">
    <location>
        <begin position="109"/>
        <end position="128"/>
    </location>
</feature>
<sequence>MGGTVSIFGATPAAGFFSGRQQEPLPISSRKSMLYAILCLLWIGFGLIGRDPWKPVEIDFVVIIAEFIGALPNLPDEASPREIVSLYLLLAATMGWAFFPLLEIHEGARLINVLMLAGGLVCIGFATRTCHGGRAGWMAALLAMGTAGFMIRAHLLNTAVPAFFGMAVLVWAMTRLRRHALVGGMMVGLALGFLFVAASPTVAVAGAVGSGLTLCHHNWRRPSHVIGLAIVPVFFAPWVLLWVPTASMLSVTTPFYEWLLAGFTPRFSSAVSLLRVAAWALFPVLPAALAVLWLRRHTLPKEPMPFFCLTLAVAGFVHFGLYGDGEEDLFLLLPPLAVFAACGLSRLPDNYAVILDRFALGVVGLGAVGGMWIIWLIVQTGFPAALADSIREKIAFFPFPAVAWWKVVVAACITLLWVGLAANFDRSNERAVLNWSAGITALWSVFNLLAVDIVDAGKSYRRMAVAVTSGTQSNCFTAQGIDASTLGQLVYFGAPLRTTGCDYVLQPTALPSIGTAVWRGGRYSEKNYTLYLPATQTP</sequence>
<feature type="transmembrane region" description="Helical" evidence="1">
    <location>
        <begin position="226"/>
        <end position="256"/>
    </location>
</feature>
<feature type="transmembrane region" description="Helical" evidence="1">
    <location>
        <begin position="432"/>
        <end position="451"/>
    </location>
</feature>
<keyword evidence="3" id="KW-1185">Reference proteome</keyword>
<keyword evidence="1" id="KW-0472">Membrane</keyword>
<feature type="transmembrane region" description="Helical" evidence="1">
    <location>
        <begin position="32"/>
        <end position="49"/>
    </location>
</feature>
<reference evidence="2" key="1">
    <citation type="submission" date="2022-08" db="EMBL/GenBank/DDBJ databases">
        <authorList>
            <person name="Dzunkova M."/>
            <person name="La Clair J."/>
            <person name="Tyml T."/>
            <person name="Doud D."/>
            <person name="Schulz F."/>
            <person name="Piquer S."/>
            <person name="Porcel Sanchis D."/>
            <person name="Osborn A."/>
            <person name="Robinson D."/>
            <person name="Louie K.B."/>
            <person name="Bowen B.P."/>
            <person name="Bowers R."/>
            <person name="Lee J."/>
            <person name="Arnau Llombart V."/>
            <person name="Diaz Villanueva W."/>
            <person name="Gosliner T."/>
            <person name="Northen T."/>
            <person name="Cheng J.-F."/>
            <person name="Burkart M.D."/>
            <person name="Woyke T."/>
        </authorList>
    </citation>
    <scope>NUCLEOTIDE SEQUENCE</scope>
    <source>
        <strain evidence="2">Df01</strain>
    </source>
</reference>
<comment type="caution">
    <text evidence="2">The sequence shown here is derived from an EMBL/GenBank/DDBJ whole genome shotgun (WGS) entry which is preliminary data.</text>
</comment>
<keyword evidence="1" id="KW-1133">Transmembrane helix</keyword>
<gene>
    <name evidence="2" type="ORF">NQX30_07070</name>
</gene>
<feature type="transmembrane region" description="Helical" evidence="1">
    <location>
        <begin position="186"/>
        <end position="214"/>
    </location>
</feature>
<feature type="transmembrane region" description="Helical" evidence="1">
    <location>
        <begin position="402"/>
        <end position="420"/>
    </location>
</feature>
<dbReference type="Proteomes" id="UP001168167">
    <property type="component" value="Unassembled WGS sequence"/>
</dbReference>
<feature type="transmembrane region" description="Helical" evidence="1">
    <location>
        <begin position="276"/>
        <end position="294"/>
    </location>
</feature>
<protein>
    <recommendedName>
        <fullName evidence="4">Glycosyltransferase RgtA/B/C/D-like domain-containing protein</fullName>
    </recommendedName>
</protein>
<dbReference type="EMBL" id="JANQAO010000004">
    <property type="protein sequence ID" value="MDM5148122.1"/>
    <property type="molecule type" value="Genomic_DNA"/>
</dbReference>